<name>A0A382T637_9ZZZZ</name>
<dbReference type="InterPro" id="IPR036291">
    <property type="entry name" value="NAD(P)-bd_dom_sf"/>
</dbReference>
<dbReference type="SUPFAM" id="SSF51735">
    <property type="entry name" value="NAD(P)-binding Rossmann-fold domains"/>
    <property type="match status" value="1"/>
</dbReference>
<feature type="domain" description="NAD-dependent epimerase/dehydratase" evidence="1">
    <location>
        <begin position="1"/>
        <end position="153"/>
    </location>
</feature>
<dbReference type="AlphaFoldDB" id="A0A382T637"/>
<dbReference type="PANTHER" id="PTHR43245">
    <property type="entry name" value="BIFUNCTIONAL POLYMYXIN RESISTANCE PROTEIN ARNA"/>
    <property type="match status" value="1"/>
</dbReference>
<proteinExistence type="predicted"/>
<feature type="non-terminal residue" evidence="2">
    <location>
        <position position="260"/>
    </location>
</feature>
<gene>
    <name evidence="2" type="ORF">METZ01_LOCUS370380</name>
</gene>
<dbReference type="InterPro" id="IPR050177">
    <property type="entry name" value="Lipid_A_modif_metabolic_enz"/>
</dbReference>
<dbReference type="InterPro" id="IPR001509">
    <property type="entry name" value="Epimerase_deHydtase"/>
</dbReference>
<sequence>MGRLVVNQLISKNYLVKVFDLPQANFEGFDTTKTELLQGDLNNSDDLKKAAKGSNYIIHLAAILPPMANTNIELAKIVNVNGTKKLIESVKKYNPNVHFIFSSSVSIYGKNLNNKIVDDNTSPNPDDNYAITKYDSEKIVTEAKIKFTVLRISGVSIPVFQEPPSEWPFLKNQLIEFVHRDDVVDAICNTVGNKDSVNKVFNISGGETWRTNGETYVKDYFDLVEVDINTANYQKEAGHFSWYDTDKSNKGLKVLFICTG</sequence>
<dbReference type="Gene3D" id="3.40.50.720">
    <property type="entry name" value="NAD(P)-binding Rossmann-like Domain"/>
    <property type="match status" value="1"/>
</dbReference>
<protein>
    <recommendedName>
        <fullName evidence="1">NAD-dependent epimerase/dehydratase domain-containing protein</fullName>
    </recommendedName>
</protein>
<accession>A0A382T637</accession>
<dbReference type="Pfam" id="PF01370">
    <property type="entry name" value="Epimerase"/>
    <property type="match status" value="1"/>
</dbReference>
<evidence type="ECO:0000259" key="1">
    <source>
        <dbReference type="Pfam" id="PF01370"/>
    </source>
</evidence>
<reference evidence="2" key="1">
    <citation type="submission" date="2018-05" db="EMBL/GenBank/DDBJ databases">
        <authorList>
            <person name="Lanie J.A."/>
            <person name="Ng W.-L."/>
            <person name="Kazmierczak K.M."/>
            <person name="Andrzejewski T.M."/>
            <person name="Davidsen T.M."/>
            <person name="Wayne K.J."/>
            <person name="Tettelin H."/>
            <person name="Glass J.I."/>
            <person name="Rusch D."/>
            <person name="Podicherti R."/>
            <person name="Tsui H.-C.T."/>
            <person name="Winkler M.E."/>
        </authorList>
    </citation>
    <scope>NUCLEOTIDE SEQUENCE</scope>
</reference>
<dbReference type="CDD" id="cd08946">
    <property type="entry name" value="SDR_e"/>
    <property type="match status" value="1"/>
</dbReference>
<evidence type="ECO:0000313" key="2">
    <source>
        <dbReference type="EMBL" id="SVD17526.1"/>
    </source>
</evidence>
<dbReference type="EMBL" id="UINC01134162">
    <property type="protein sequence ID" value="SVD17526.1"/>
    <property type="molecule type" value="Genomic_DNA"/>
</dbReference>
<organism evidence="2">
    <name type="scientific">marine metagenome</name>
    <dbReference type="NCBI Taxonomy" id="408172"/>
    <lineage>
        <taxon>unclassified sequences</taxon>
        <taxon>metagenomes</taxon>
        <taxon>ecological metagenomes</taxon>
    </lineage>
</organism>